<dbReference type="OrthoDB" id="9782387at2"/>
<dbReference type="NCBIfam" id="TIGR02495">
    <property type="entry name" value="NrdG2"/>
    <property type="match status" value="1"/>
</dbReference>
<dbReference type="EMBL" id="QETB01000001">
    <property type="protein sequence ID" value="PWF27066.1"/>
    <property type="molecule type" value="Genomic_DNA"/>
</dbReference>
<keyword evidence="4" id="KW-0479">Metal-binding</keyword>
<dbReference type="SFLD" id="SFLDS00029">
    <property type="entry name" value="Radical_SAM"/>
    <property type="match status" value="1"/>
</dbReference>
<dbReference type="PROSITE" id="PS51918">
    <property type="entry name" value="RADICAL_SAM"/>
    <property type="match status" value="1"/>
</dbReference>
<keyword evidence="5" id="KW-0408">Iron</keyword>
<dbReference type="SUPFAM" id="SSF102114">
    <property type="entry name" value="Radical SAM enzymes"/>
    <property type="match status" value="1"/>
</dbReference>
<dbReference type="InterPro" id="IPR058240">
    <property type="entry name" value="rSAM_sf"/>
</dbReference>
<evidence type="ECO:0000256" key="1">
    <source>
        <dbReference type="ARBA" id="ARBA00001966"/>
    </source>
</evidence>
<dbReference type="PANTHER" id="PTHR30352:SF13">
    <property type="entry name" value="GLYCYL-RADICAL ENZYME ACTIVATING ENZYME YJJW-RELATED"/>
    <property type="match status" value="1"/>
</dbReference>
<dbReference type="GO" id="GO:0046872">
    <property type="term" value="F:metal ion binding"/>
    <property type="evidence" value="ECO:0007669"/>
    <property type="project" value="UniProtKB-KW"/>
</dbReference>
<feature type="domain" description="Radical SAM core" evidence="7">
    <location>
        <begin position="20"/>
        <end position="235"/>
    </location>
</feature>
<keyword evidence="6" id="KW-0411">Iron-sulfur</keyword>
<evidence type="ECO:0000256" key="3">
    <source>
        <dbReference type="ARBA" id="ARBA00022691"/>
    </source>
</evidence>
<organism evidence="8 9">
    <name type="scientific">Ancrocorticia populi</name>
    <dbReference type="NCBI Taxonomy" id="2175228"/>
    <lineage>
        <taxon>Bacteria</taxon>
        <taxon>Bacillati</taxon>
        <taxon>Actinomycetota</taxon>
        <taxon>Actinomycetes</taxon>
        <taxon>Actinomycetales</taxon>
        <taxon>Actinomycetaceae</taxon>
        <taxon>Ancrocorticia</taxon>
    </lineage>
</organism>
<evidence type="ECO:0000313" key="9">
    <source>
        <dbReference type="Proteomes" id="UP000245283"/>
    </source>
</evidence>
<dbReference type="CDD" id="cd01335">
    <property type="entry name" value="Radical_SAM"/>
    <property type="match status" value="1"/>
</dbReference>
<dbReference type="Proteomes" id="UP000245283">
    <property type="component" value="Unassembled WGS sequence"/>
</dbReference>
<dbReference type="GO" id="GO:0051539">
    <property type="term" value="F:4 iron, 4 sulfur cluster binding"/>
    <property type="evidence" value="ECO:0007669"/>
    <property type="project" value="UniProtKB-KW"/>
</dbReference>
<keyword evidence="2" id="KW-0004">4Fe-4S</keyword>
<dbReference type="GO" id="GO:0003824">
    <property type="term" value="F:catalytic activity"/>
    <property type="evidence" value="ECO:0007669"/>
    <property type="project" value="InterPro"/>
</dbReference>
<dbReference type="Gene3D" id="3.20.20.70">
    <property type="entry name" value="Aldolase class I"/>
    <property type="match status" value="1"/>
</dbReference>
<evidence type="ECO:0000259" key="7">
    <source>
        <dbReference type="PROSITE" id="PS51918"/>
    </source>
</evidence>
<evidence type="ECO:0000256" key="6">
    <source>
        <dbReference type="ARBA" id="ARBA00023014"/>
    </source>
</evidence>
<gene>
    <name evidence="8" type="ORF">DD236_01260</name>
</gene>
<dbReference type="PANTHER" id="PTHR30352">
    <property type="entry name" value="PYRUVATE FORMATE-LYASE-ACTIVATING ENZYME"/>
    <property type="match status" value="1"/>
</dbReference>
<comment type="cofactor">
    <cofactor evidence="1">
        <name>[4Fe-4S] cluster</name>
        <dbReference type="ChEBI" id="CHEBI:49883"/>
    </cofactor>
</comment>
<dbReference type="InterPro" id="IPR034457">
    <property type="entry name" value="Organic_radical-activating"/>
</dbReference>
<dbReference type="InterPro" id="IPR013785">
    <property type="entry name" value="Aldolase_TIM"/>
</dbReference>
<accession>A0A2V1K6I9</accession>
<dbReference type="InterPro" id="IPR007197">
    <property type="entry name" value="rSAM"/>
</dbReference>
<dbReference type="Pfam" id="PF04055">
    <property type="entry name" value="Radical_SAM"/>
    <property type="match status" value="1"/>
</dbReference>
<reference evidence="9" key="1">
    <citation type="submission" date="2018-05" db="EMBL/GenBank/DDBJ databases">
        <authorList>
            <person name="Li Y."/>
        </authorList>
    </citation>
    <scope>NUCLEOTIDE SEQUENCE [LARGE SCALE GENOMIC DNA]</scope>
    <source>
        <strain evidence="9">sk1b4</strain>
    </source>
</reference>
<evidence type="ECO:0000256" key="2">
    <source>
        <dbReference type="ARBA" id="ARBA00022485"/>
    </source>
</evidence>
<proteinExistence type="predicted"/>
<sequence>MVSADDLAVAGLVPLSSVDWPDHLVATVFCQGCPWRCPYCQNSAILDTRTPGIVPWPEVTSLLDRRAGLLDGVVFTGGEAMRQPALIPAMEEVRGRGLQIGLHTAGAYPRRLAEALPLIDWVGLDIKALAGDYREAAGFNGGDKAWESLRLVLEEGDRLDYEVRLTVFPGAPADRHFTEFLGALREAGVENFALQEARSQGTDEVFQAMAERWDMPAWRARWDEMADGARSAGFANVVVR</sequence>
<dbReference type="InterPro" id="IPR012840">
    <property type="entry name" value="NrdG2"/>
</dbReference>
<dbReference type="AlphaFoldDB" id="A0A2V1K6I9"/>
<protein>
    <submittedName>
        <fullName evidence="8">Anaerobic ribonucleoside-triphosphate reductase activating protein</fullName>
    </submittedName>
</protein>
<dbReference type="SFLD" id="SFLDG01094">
    <property type="entry name" value="Uncharacterised_Radical_SAM_Su"/>
    <property type="match status" value="1"/>
</dbReference>
<evidence type="ECO:0000313" key="8">
    <source>
        <dbReference type="EMBL" id="PWF27066.1"/>
    </source>
</evidence>
<comment type="caution">
    <text evidence="8">The sequence shown here is derived from an EMBL/GenBank/DDBJ whole genome shotgun (WGS) entry which is preliminary data.</text>
</comment>
<evidence type="ECO:0000256" key="4">
    <source>
        <dbReference type="ARBA" id="ARBA00022723"/>
    </source>
</evidence>
<keyword evidence="9" id="KW-1185">Reference proteome</keyword>
<evidence type="ECO:0000256" key="5">
    <source>
        <dbReference type="ARBA" id="ARBA00023004"/>
    </source>
</evidence>
<name>A0A2V1K6I9_9ACTO</name>
<keyword evidence="3" id="KW-0949">S-adenosyl-L-methionine</keyword>